<dbReference type="InterPro" id="IPR015942">
    <property type="entry name" value="Asp/Glu/hydantoin_racemase"/>
</dbReference>
<dbReference type="EMBL" id="CP051143">
    <property type="protein sequence ID" value="QIX02068.1"/>
    <property type="molecule type" value="Genomic_DNA"/>
</dbReference>
<dbReference type="OrthoDB" id="412018at2759"/>
<accession>A0A6H0Y5F0</accession>
<dbReference type="Proteomes" id="UP000503462">
    <property type="component" value="Chromosome 5"/>
</dbReference>
<keyword evidence="3" id="KW-1185">Reference proteome</keyword>
<dbReference type="AlphaFoldDB" id="A0A6H0Y5F0"/>
<dbReference type="PANTHER" id="PTHR28047:SF5">
    <property type="entry name" value="PROTEIN DCG1"/>
    <property type="match status" value="1"/>
</dbReference>
<evidence type="ECO:0000256" key="1">
    <source>
        <dbReference type="ARBA" id="ARBA00038414"/>
    </source>
</evidence>
<name>A0A6H0Y5F0_9PEZI</name>
<dbReference type="PANTHER" id="PTHR28047">
    <property type="entry name" value="PROTEIN DCG1"/>
    <property type="match status" value="1"/>
</dbReference>
<evidence type="ECO:0000313" key="3">
    <source>
        <dbReference type="Proteomes" id="UP000503462"/>
    </source>
</evidence>
<organism evidence="2 3">
    <name type="scientific">Peltaster fructicola</name>
    <dbReference type="NCBI Taxonomy" id="286661"/>
    <lineage>
        <taxon>Eukaryota</taxon>
        <taxon>Fungi</taxon>
        <taxon>Dikarya</taxon>
        <taxon>Ascomycota</taxon>
        <taxon>Pezizomycotina</taxon>
        <taxon>Dothideomycetes</taxon>
        <taxon>Dothideomycetes incertae sedis</taxon>
        <taxon>Peltaster</taxon>
    </lineage>
</organism>
<dbReference type="Pfam" id="PF01177">
    <property type="entry name" value="Asp_Glu_race"/>
    <property type="match status" value="1"/>
</dbReference>
<reference evidence="2 3" key="1">
    <citation type="journal article" date="2016" name="Sci. Rep.">
        <title>Peltaster fructicola genome reveals evolution from an invasive phytopathogen to an ectophytic parasite.</title>
        <authorList>
            <person name="Xu C."/>
            <person name="Chen H."/>
            <person name="Gleason M.L."/>
            <person name="Xu J.R."/>
            <person name="Liu H."/>
            <person name="Zhang R."/>
            <person name="Sun G."/>
        </authorList>
    </citation>
    <scope>NUCLEOTIDE SEQUENCE [LARGE SCALE GENOMIC DNA]</scope>
    <source>
        <strain evidence="2 3">LNHT1506</strain>
    </source>
</reference>
<comment type="similarity">
    <text evidence="1">Belongs to the HyuE racemase family.</text>
</comment>
<gene>
    <name evidence="2" type="ORF">AMS68_007585</name>
</gene>
<sequence>MASTETRVILVINPNTTQAITDALKPILSHLRSTTVTFDYYTATSGVPSINNLDDADISTKACLPDLKPLLENYDAFLVACYSPHPLVRALHQALVDSGLPAKPVTGIFEASVATCLASLRPEDKFGIVSTGSQWQGILNDGIVLLLGTHASGSPRYAGTQTTGLNANELHDAPKDEITKLMSTATRRLLDAGARAICLGCAGMAGLDSIVRQACIDVLGQVDGSKIRIVDGVVSGALHLESEIRALSIAQGS</sequence>
<proteinExistence type="inferred from homology"/>
<protein>
    <recommendedName>
        <fullName evidence="4">Asp/Glu/hydantoin racemase</fullName>
    </recommendedName>
</protein>
<evidence type="ECO:0000313" key="2">
    <source>
        <dbReference type="EMBL" id="QIX02068.1"/>
    </source>
</evidence>
<dbReference type="InterPro" id="IPR053714">
    <property type="entry name" value="Iso_Racemase_Enz_sf"/>
</dbReference>
<dbReference type="Gene3D" id="3.40.50.12500">
    <property type="match status" value="1"/>
</dbReference>
<evidence type="ECO:0008006" key="4">
    <source>
        <dbReference type="Google" id="ProtNLM"/>
    </source>
</evidence>
<dbReference type="InterPro" id="IPR052186">
    <property type="entry name" value="Hydantoin_racemase-like"/>
</dbReference>
<dbReference type="GO" id="GO:0047661">
    <property type="term" value="F:amino-acid racemase activity"/>
    <property type="evidence" value="ECO:0007669"/>
    <property type="project" value="InterPro"/>
</dbReference>